<feature type="compositionally biased region" description="Polar residues" evidence="1">
    <location>
        <begin position="55"/>
        <end position="82"/>
    </location>
</feature>
<accession>A0A9P6MUA8</accession>
<comment type="caution">
    <text evidence="2">The sequence shown here is derived from an EMBL/GenBank/DDBJ whole genome shotgun (WGS) entry which is preliminary data.</text>
</comment>
<keyword evidence="3" id="KW-1185">Reference proteome</keyword>
<sequence>MIAKEIEYIKATQNISVDQAISQLESERCALQKSLAKFLELRLQDVLSRPEEHQTPSIETSTDSSQTGNMPTNPANQSQSGLLANDESDPQDGGGSQVGSNGTQDGSERGASAVVVQSE</sequence>
<feature type="region of interest" description="Disordered" evidence="1">
    <location>
        <begin position="47"/>
        <end position="119"/>
    </location>
</feature>
<dbReference type="AlphaFoldDB" id="A0A9P6MUA8"/>
<gene>
    <name evidence="2" type="ORF">BGZ80_011131</name>
</gene>
<organism evidence="2 3">
    <name type="scientific">Entomortierella chlamydospora</name>
    <dbReference type="NCBI Taxonomy" id="101097"/>
    <lineage>
        <taxon>Eukaryota</taxon>
        <taxon>Fungi</taxon>
        <taxon>Fungi incertae sedis</taxon>
        <taxon>Mucoromycota</taxon>
        <taxon>Mortierellomycotina</taxon>
        <taxon>Mortierellomycetes</taxon>
        <taxon>Mortierellales</taxon>
        <taxon>Mortierellaceae</taxon>
        <taxon>Entomortierella</taxon>
    </lineage>
</organism>
<protein>
    <submittedName>
        <fullName evidence="2">Uncharacterized protein</fullName>
    </submittedName>
</protein>
<evidence type="ECO:0000313" key="3">
    <source>
        <dbReference type="Proteomes" id="UP000703661"/>
    </source>
</evidence>
<evidence type="ECO:0000256" key="1">
    <source>
        <dbReference type="SAM" id="MobiDB-lite"/>
    </source>
</evidence>
<dbReference type="EMBL" id="JAAAID010000858">
    <property type="protein sequence ID" value="KAG0013350.1"/>
    <property type="molecule type" value="Genomic_DNA"/>
</dbReference>
<evidence type="ECO:0000313" key="2">
    <source>
        <dbReference type="EMBL" id="KAG0013350.1"/>
    </source>
</evidence>
<dbReference type="Proteomes" id="UP000703661">
    <property type="component" value="Unassembled WGS sequence"/>
</dbReference>
<proteinExistence type="predicted"/>
<reference evidence="2" key="1">
    <citation type="journal article" date="2020" name="Fungal Divers.">
        <title>Resolving the Mortierellaceae phylogeny through synthesis of multi-gene phylogenetics and phylogenomics.</title>
        <authorList>
            <person name="Vandepol N."/>
            <person name="Liber J."/>
            <person name="Desiro A."/>
            <person name="Na H."/>
            <person name="Kennedy M."/>
            <person name="Barry K."/>
            <person name="Grigoriev I.V."/>
            <person name="Miller A.N."/>
            <person name="O'Donnell K."/>
            <person name="Stajich J.E."/>
            <person name="Bonito G."/>
        </authorList>
    </citation>
    <scope>NUCLEOTIDE SEQUENCE</scope>
    <source>
        <strain evidence="2">NRRL 2769</strain>
    </source>
</reference>
<name>A0A9P6MUA8_9FUNG</name>